<dbReference type="Proteomes" id="UP001437256">
    <property type="component" value="Unassembled WGS sequence"/>
</dbReference>
<dbReference type="EMBL" id="JBBXMP010000049">
    <property type="protein sequence ID" value="KAL0065347.1"/>
    <property type="molecule type" value="Genomic_DNA"/>
</dbReference>
<comment type="caution">
    <text evidence="2">The sequence shown here is derived from an EMBL/GenBank/DDBJ whole genome shotgun (WGS) entry which is preliminary data.</text>
</comment>
<gene>
    <name evidence="2" type="ORF">AAF712_007692</name>
</gene>
<evidence type="ECO:0000313" key="2">
    <source>
        <dbReference type="EMBL" id="KAL0065347.1"/>
    </source>
</evidence>
<feature type="region of interest" description="Disordered" evidence="1">
    <location>
        <begin position="38"/>
        <end position="63"/>
    </location>
</feature>
<reference evidence="2 3" key="1">
    <citation type="submission" date="2024-05" db="EMBL/GenBank/DDBJ databases">
        <title>A draft genome resource for the thread blight pathogen Marasmius tenuissimus strain MS-2.</title>
        <authorList>
            <person name="Yulfo-Soto G.E."/>
            <person name="Baruah I.K."/>
            <person name="Amoako-Attah I."/>
            <person name="Bukari Y."/>
            <person name="Meinhardt L.W."/>
            <person name="Bailey B.A."/>
            <person name="Cohen S.P."/>
        </authorList>
    </citation>
    <scope>NUCLEOTIDE SEQUENCE [LARGE SCALE GENOMIC DNA]</scope>
    <source>
        <strain evidence="2 3">MS-2</strain>
    </source>
</reference>
<organism evidence="2 3">
    <name type="scientific">Marasmius tenuissimus</name>
    <dbReference type="NCBI Taxonomy" id="585030"/>
    <lineage>
        <taxon>Eukaryota</taxon>
        <taxon>Fungi</taxon>
        <taxon>Dikarya</taxon>
        <taxon>Basidiomycota</taxon>
        <taxon>Agaricomycotina</taxon>
        <taxon>Agaricomycetes</taxon>
        <taxon>Agaricomycetidae</taxon>
        <taxon>Agaricales</taxon>
        <taxon>Marasmiineae</taxon>
        <taxon>Marasmiaceae</taxon>
        <taxon>Marasmius</taxon>
    </lineage>
</organism>
<sequence length="113" mass="12126">MAQDLASPLTSVIAPSNQPIAISVEATTPDGAELSVREADGLLEPETSTNTPSESHHNDGAASSSLLAINQHYDFTFSHRLTVSSPELEDFEYPQLYLDEKTLEEPGLERGAG</sequence>
<accession>A0ABR2ZWC6</accession>
<evidence type="ECO:0000256" key="1">
    <source>
        <dbReference type="SAM" id="MobiDB-lite"/>
    </source>
</evidence>
<evidence type="ECO:0000313" key="3">
    <source>
        <dbReference type="Proteomes" id="UP001437256"/>
    </source>
</evidence>
<keyword evidence="3" id="KW-1185">Reference proteome</keyword>
<evidence type="ECO:0008006" key="4">
    <source>
        <dbReference type="Google" id="ProtNLM"/>
    </source>
</evidence>
<proteinExistence type="predicted"/>
<protein>
    <recommendedName>
        <fullName evidence="4">REJ domain-containing protein</fullName>
    </recommendedName>
</protein>
<name>A0ABR2ZWC6_9AGAR</name>